<dbReference type="GO" id="GO:0046983">
    <property type="term" value="F:protein dimerization activity"/>
    <property type="evidence" value="ECO:0007669"/>
    <property type="project" value="InterPro"/>
</dbReference>
<dbReference type="Pfam" id="PF00891">
    <property type="entry name" value="Methyltransf_2"/>
    <property type="match status" value="1"/>
</dbReference>
<dbReference type="InterPro" id="IPR012967">
    <property type="entry name" value="COMT_dimerisation"/>
</dbReference>
<dbReference type="Proteomes" id="UP000250266">
    <property type="component" value="Unassembled WGS sequence"/>
</dbReference>
<accession>A0A8E2EJA2</accession>
<dbReference type="InterPro" id="IPR016461">
    <property type="entry name" value="COMT-like"/>
</dbReference>
<feature type="domain" description="O-methyltransferase C-terminal" evidence="5">
    <location>
        <begin position="220"/>
        <end position="356"/>
    </location>
</feature>
<dbReference type="PROSITE" id="PS51683">
    <property type="entry name" value="SAM_OMT_II"/>
    <property type="match status" value="1"/>
</dbReference>
<dbReference type="InterPro" id="IPR001077">
    <property type="entry name" value="COMT_C"/>
</dbReference>
<dbReference type="GO" id="GO:0008171">
    <property type="term" value="F:O-methyltransferase activity"/>
    <property type="evidence" value="ECO:0007669"/>
    <property type="project" value="InterPro"/>
</dbReference>
<dbReference type="OrthoDB" id="2410195at2759"/>
<reference evidence="7 8" key="1">
    <citation type="journal article" date="2016" name="Nat. Commun.">
        <title>Ectomycorrhizal ecology is imprinted in the genome of the dominant symbiotic fungus Cenococcum geophilum.</title>
        <authorList>
            <consortium name="DOE Joint Genome Institute"/>
            <person name="Peter M."/>
            <person name="Kohler A."/>
            <person name="Ohm R.A."/>
            <person name="Kuo A."/>
            <person name="Krutzmann J."/>
            <person name="Morin E."/>
            <person name="Arend M."/>
            <person name="Barry K.W."/>
            <person name="Binder M."/>
            <person name="Choi C."/>
            <person name="Clum A."/>
            <person name="Copeland A."/>
            <person name="Grisel N."/>
            <person name="Haridas S."/>
            <person name="Kipfer T."/>
            <person name="LaButti K."/>
            <person name="Lindquist E."/>
            <person name="Lipzen A."/>
            <person name="Maire R."/>
            <person name="Meier B."/>
            <person name="Mihaltcheva S."/>
            <person name="Molinier V."/>
            <person name="Murat C."/>
            <person name="Poggeler S."/>
            <person name="Quandt C.A."/>
            <person name="Sperisen C."/>
            <person name="Tritt A."/>
            <person name="Tisserant E."/>
            <person name="Crous P.W."/>
            <person name="Henrissat B."/>
            <person name="Nehls U."/>
            <person name="Egli S."/>
            <person name="Spatafora J.W."/>
            <person name="Grigoriev I.V."/>
            <person name="Martin F.M."/>
        </authorList>
    </citation>
    <scope>NUCLEOTIDE SEQUENCE [LARGE SCALE GENOMIC DNA]</scope>
    <source>
        <strain evidence="7 8">CBS 459.81</strain>
    </source>
</reference>
<gene>
    <name evidence="7" type="ORF">K432DRAFT_400588</name>
</gene>
<dbReference type="PANTHER" id="PTHR43712">
    <property type="entry name" value="PUTATIVE (AFU_ORTHOLOGUE AFUA_4G14580)-RELATED"/>
    <property type="match status" value="1"/>
</dbReference>
<evidence type="ECO:0000256" key="3">
    <source>
        <dbReference type="ARBA" id="ARBA00022691"/>
    </source>
</evidence>
<evidence type="ECO:0000313" key="8">
    <source>
        <dbReference type="Proteomes" id="UP000250266"/>
    </source>
</evidence>
<keyword evidence="2 7" id="KW-0808">Transferase</keyword>
<dbReference type="Pfam" id="PF08100">
    <property type="entry name" value="Dimerisation"/>
    <property type="match status" value="1"/>
</dbReference>
<dbReference type="InterPro" id="IPR036390">
    <property type="entry name" value="WH_DNA-bd_sf"/>
</dbReference>
<name>A0A8E2EJA2_9PEZI</name>
<evidence type="ECO:0000256" key="4">
    <source>
        <dbReference type="PIRSR" id="PIRSR005739-1"/>
    </source>
</evidence>
<dbReference type="EMBL" id="KV744825">
    <property type="protein sequence ID" value="OCK85027.1"/>
    <property type="molecule type" value="Genomic_DNA"/>
</dbReference>
<feature type="domain" description="O-methyltransferase dimerisation" evidence="6">
    <location>
        <begin position="53"/>
        <end position="107"/>
    </location>
</feature>
<feature type="active site" description="Proton acceptor" evidence="4">
    <location>
        <position position="290"/>
    </location>
</feature>
<evidence type="ECO:0000256" key="1">
    <source>
        <dbReference type="ARBA" id="ARBA00022603"/>
    </source>
</evidence>
<dbReference type="InterPro" id="IPR036388">
    <property type="entry name" value="WH-like_DNA-bd_sf"/>
</dbReference>
<keyword evidence="8" id="KW-1185">Reference proteome</keyword>
<dbReference type="GO" id="GO:0032259">
    <property type="term" value="P:methylation"/>
    <property type="evidence" value="ECO:0007669"/>
    <property type="project" value="UniProtKB-KW"/>
</dbReference>
<dbReference type="Gene3D" id="1.10.10.10">
    <property type="entry name" value="Winged helix-like DNA-binding domain superfamily/Winged helix DNA-binding domain"/>
    <property type="match status" value="1"/>
</dbReference>
<dbReference type="InterPro" id="IPR029063">
    <property type="entry name" value="SAM-dependent_MTases_sf"/>
</dbReference>
<protein>
    <submittedName>
        <fullName evidence="7">S-adenosyl-L-methionine-dependent methyltransferase</fullName>
    </submittedName>
</protein>
<dbReference type="Gene3D" id="3.40.50.150">
    <property type="entry name" value="Vaccinia Virus protein VP39"/>
    <property type="match status" value="1"/>
</dbReference>
<dbReference type="SUPFAM" id="SSF53335">
    <property type="entry name" value="S-adenosyl-L-methionine-dependent methyltransferases"/>
    <property type="match status" value="1"/>
</dbReference>
<dbReference type="AlphaFoldDB" id="A0A8E2EJA2"/>
<evidence type="ECO:0000259" key="6">
    <source>
        <dbReference type="Pfam" id="PF08100"/>
    </source>
</evidence>
<evidence type="ECO:0000259" key="5">
    <source>
        <dbReference type="Pfam" id="PF00891"/>
    </source>
</evidence>
<proteinExistence type="predicted"/>
<dbReference type="PIRSF" id="PIRSF005739">
    <property type="entry name" value="O-mtase"/>
    <property type="match status" value="1"/>
</dbReference>
<dbReference type="PANTHER" id="PTHR43712:SF1">
    <property type="entry name" value="HYPOTHETICAL O-METHYLTRANSFERASE (EUROFUNG)-RELATED"/>
    <property type="match status" value="1"/>
</dbReference>
<evidence type="ECO:0000256" key="2">
    <source>
        <dbReference type="ARBA" id="ARBA00022679"/>
    </source>
</evidence>
<organism evidence="7 8">
    <name type="scientific">Lepidopterella palustris CBS 459.81</name>
    <dbReference type="NCBI Taxonomy" id="1314670"/>
    <lineage>
        <taxon>Eukaryota</taxon>
        <taxon>Fungi</taxon>
        <taxon>Dikarya</taxon>
        <taxon>Ascomycota</taxon>
        <taxon>Pezizomycotina</taxon>
        <taxon>Dothideomycetes</taxon>
        <taxon>Pleosporomycetidae</taxon>
        <taxon>Mytilinidiales</taxon>
        <taxon>Argynnaceae</taxon>
        <taxon>Lepidopterella</taxon>
    </lineage>
</organism>
<keyword evidence="3" id="KW-0949">S-adenosyl-L-methionine</keyword>
<evidence type="ECO:0000313" key="7">
    <source>
        <dbReference type="EMBL" id="OCK85027.1"/>
    </source>
</evidence>
<keyword evidence="1 7" id="KW-0489">Methyltransferase</keyword>
<sequence length="381" mass="42394">MEKIAAEVRELVSTADDAGRRELLKSLRELQYSLETPDDTLKRMIHYNLRLTVARTATDLKLFSLLAQNAPSPMTTIEIAKQTGAAEVLLGRLLRYLASLSMIKETGVDTFTANNITTALAGEGFQAGLRVYFDSHGPTFQAAPAFLAETHYSDITDHTKTPFQAAYNTDLPAFTYATQFPVISANFNNYLAYERTGRAIWLDAYPLEEECKAQPAEDVLLVDIGGGIGDQCVALKTRFPDIPGRVILQDEAHVLANAIVKEGVEEMAQDFFQPQAVKYAKYYYLRNILHDWPDASCRLILENTKAAMGPHSMLLIDDIVLPNSGVHWQAAQLDMTMMFVLGAMERTREQWRALLDSVSMKMVKVVQYTSLGDSIIVAVGK</sequence>
<dbReference type="SUPFAM" id="SSF46785">
    <property type="entry name" value="Winged helix' DNA-binding domain"/>
    <property type="match status" value="1"/>
</dbReference>